<dbReference type="Proteomes" id="UP000186303">
    <property type="component" value="Chromosome 2"/>
</dbReference>
<feature type="transmembrane region" description="Helical" evidence="2">
    <location>
        <begin position="190"/>
        <end position="211"/>
    </location>
</feature>
<keyword evidence="2" id="KW-1133">Transmembrane helix</keyword>
<dbReference type="PANTHER" id="PTHR28013:SF4">
    <property type="entry name" value="MARVEL DOMAIN-CONTAINING PROTEIN"/>
    <property type="match status" value="1"/>
</dbReference>
<dbReference type="AlphaFoldDB" id="A0A1M8A2R7"/>
<dbReference type="GO" id="GO:0032153">
    <property type="term" value="C:cell division site"/>
    <property type="evidence" value="ECO:0007669"/>
    <property type="project" value="TreeGrafter"/>
</dbReference>
<feature type="transmembrane region" description="Helical" evidence="2">
    <location>
        <begin position="107"/>
        <end position="130"/>
    </location>
</feature>
<dbReference type="OrthoDB" id="2354757at2759"/>
<dbReference type="PANTHER" id="PTHR28013">
    <property type="entry name" value="PROTEIN DCV1-RELATED"/>
    <property type="match status" value="1"/>
</dbReference>
<dbReference type="OMA" id="NDEARWR"/>
<reference evidence="4" key="1">
    <citation type="journal article" date="2017" name="Nucleic Acids Res.">
        <title>Proteogenomics produces comprehensive and highly accurate protein-coding gene annotation in a complete genome assembly of Malassezia sympodialis.</title>
        <authorList>
            <person name="Zhu Y."/>
            <person name="Engstroem P.G."/>
            <person name="Tellgren-Roth C."/>
            <person name="Baudo C.D."/>
            <person name="Kennell J.C."/>
            <person name="Sun S."/>
            <person name="Billmyre R.B."/>
            <person name="Schroeder M.S."/>
            <person name="Andersson A."/>
            <person name="Holm T."/>
            <person name="Sigurgeirsson B."/>
            <person name="Wu G."/>
            <person name="Sankaranarayanan S.R."/>
            <person name="Siddharthan R."/>
            <person name="Sanyal K."/>
            <person name="Lundeberg J."/>
            <person name="Nystedt B."/>
            <person name="Boekhout T."/>
            <person name="Dawson T.L. Jr."/>
            <person name="Heitman J."/>
            <person name="Scheynius A."/>
            <person name="Lehtioe J."/>
        </authorList>
    </citation>
    <scope>NUCLEOTIDE SEQUENCE [LARGE SCALE GENOMIC DNA]</scope>
    <source>
        <strain evidence="4">ATCC 42132</strain>
    </source>
</reference>
<sequence length="425" mass="46665">MGATSGTGRSIALLAFMLLGASFVLQLVNSLSVPIIRGLSFLDFGLVSQGNEGEFHFGIWGWCSQQTGRATACLRTGPGDYDAFLSSLQKTLAPRSVPYQDPFLGHLAQALVLQPIAAGFTGLAAGAALLAVCANSFLWVLAALWAAALSIATLVVELILFLNAKARFSQMFDQIDAFDEFTVSLGKGNWIQVAATAAAIIGAVVALVAFITNHTHAGDVPHTPVTPLPMASAPATYTHRAPTPLPPPAPAHETMYMPPQPPYESAMQPPLINSTGMGRAYETDVPYESTAAPMLNRYSQVYNERDAGSRPGERVRTPHEKRASRHHSEGHRHSRHRSDMGHTDTLPHHGFDYDYDYDYDAYPARRIDSGKTSHVRHRSTAGHYSRDRKHTYADRGSRMYPDDVYERRTANDEARWRRLSNNLSY</sequence>
<dbReference type="GO" id="GO:0005886">
    <property type="term" value="C:plasma membrane"/>
    <property type="evidence" value="ECO:0007669"/>
    <property type="project" value="InterPro"/>
</dbReference>
<evidence type="ECO:0000256" key="2">
    <source>
        <dbReference type="SAM" id="Phobius"/>
    </source>
</evidence>
<evidence type="ECO:0000256" key="1">
    <source>
        <dbReference type="SAM" id="MobiDB-lite"/>
    </source>
</evidence>
<evidence type="ECO:0000313" key="4">
    <source>
        <dbReference type="Proteomes" id="UP000186303"/>
    </source>
</evidence>
<organism evidence="3 4">
    <name type="scientific">Malassezia sympodialis (strain ATCC 42132)</name>
    <name type="common">Atopic eczema-associated yeast</name>
    <dbReference type="NCBI Taxonomy" id="1230383"/>
    <lineage>
        <taxon>Eukaryota</taxon>
        <taxon>Fungi</taxon>
        <taxon>Dikarya</taxon>
        <taxon>Basidiomycota</taxon>
        <taxon>Ustilaginomycotina</taxon>
        <taxon>Malasseziomycetes</taxon>
        <taxon>Malasseziales</taxon>
        <taxon>Malasseziaceae</taxon>
        <taxon>Malassezia</taxon>
    </lineage>
</organism>
<keyword evidence="2" id="KW-0472">Membrane</keyword>
<dbReference type="InterPro" id="IPR051380">
    <property type="entry name" value="pH-response_reg_palI/RIM9"/>
</dbReference>
<dbReference type="EMBL" id="LT671822">
    <property type="protein sequence ID" value="SHO76735.1"/>
    <property type="molecule type" value="Genomic_DNA"/>
</dbReference>
<feature type="region of interest" description="Disordered" evidence="1">
    <location>
        <begin position="370"/>
        <end position="389"/>
    </location>
</feature>
<accession>A0A1M8A2R7</accession>
<feature type="region of interest" description="Disordered" evidence="1">
    <location>
        <begin position="303"/>
        <end position="344"/>
    </location>
</feature>
<evidence type="ECO:0000313" key="3">
    <source>
        <dbReference type="EMBL" id="SHO76735.1"/>
    </source>
</evidence>
<feature type="compositionally biased region" description="Basic and acidic residues" evidence="1">
    <location>
        <begin position="303"/>
        <end position="321"/>
    </location>
</feature>
<gene>
    <name evidence="3" type="ORF">MSYG_1073</name>
</gene>
<proteinExistence type="predicted"/>
<feature type="compositionally biased region" description="Basic residues" evidence="1">
    <location>
        <begin position="322"/>
        <end position="336"/>
    </location>
</feature>
<keyword evidence="2" id="KW-0812">Transmembrane</keyword>
<name>A0A1M8A2R7_MALS4</name>
<keyword evidence="4" id="KW-1185">Reference proteome</keyword>
<dbReference type="InterPro" id="IPR009571">
    <property type="entry name" value="SUR7/Rim9-like_fungi"/>
</dbReference>
<protein>
    <submittedName>
        <fullName evidence="3">Uncharacterized protein</fullName>
    </submittedName>
</protein>
<dbReference type="VEuPathDB" id="FungiDB:MSYG_1073"/>
<dbReference type="Pfam" id="PF06687">
    <property type="entry name" value="SUR7"/>
    <property type="match status" value="1"/>
</dbReference>
<dbReference type="GO" id="GO:0035838">
    <property type="term" value="C:growing cell tip"/>
    <property type="evidence" value="ECO:0007669"/>
    <property type="project" value="TreeGrafter"/>
</dbReference>
<feature type="transmembrane region" description="Helical" evidence="2">
    <location>
        <begin position="137"/>
        <end position="162"/>
    </location>
</feature>
<feature type="region of interest" description="Disordered" evidence="1">
    <location>
        <begin position="231"/>
        <end position="278"/>
    </location>
</feature>